<dbReference type="Pfam" id="PF24202">
    <property type="entry name" value="DUF7427"/>
    <property type="match status" value="1"/>
</dbReference>
<sequence>MRPADRAWLVLATGVVAYDLAAPDGETLSEGADRYLLAHRWLTRGAAFVVTLHCCNLFPIAFDPLHHLFALLRRWR</sequence>
<proteinExistence type="predicted"/>
<dbReference type="Proteomes" id="UP000036464">
    <property type="component" value="Unassembled WGS sequence"/>
</dbReference>
<accession>A0ABR5FA44</accession>
<dbReference type="InterPro" id="IPR055850">
    <property type="entry name" value="DUF7427"/>
</dbReference>
<evidence type="ECO:0000313" key="1">
    <source>
        <dbReference type="EMBL" id="KLO25917.1"/>
    </source>
</evidence>
<keyword evidence="2" id="KW-1185">Reference proteome</keyword>
<organism evidence="1 2">
    <name type="scientific">Mycolicibacter heraklionensis</name>
    <dbReference type="NCBI Taxonomy" id="512402"/>
    <lineage>
        <taxon>Bacteria</taxon>
        <taxon>Bacillati</taxon>
        <taxon>Actinomycetota</taxon>
        <taxon>Actinomycetes</taxon>
        <taxon>Mycobacteriales</taxon>
        <taxon>Mycobacteriaceae</taxon>
        <taxon>Mycolicibacter</taxon>
    </lineage>
</organism>
<protein>
    <submittedName>
        <fullName evidence="1">Uncharacterized protein</fullName>
    </submittedName>
</protein>
<dbReference type="RefSeq" id="WP_047321255.1">
    <property type="nucleotide sequence ID" value="NZ_LDPO01000027.1"/>
</dbReference>
<gene>
    <name evidence="1" type="ORF">ABW16_21675</name>
</gene>
<comment type="caution">
    <text evidence="1">The sequence shown here is derived from an EMBL/GenBank/DDBJ whole genome shotgun (WGS) entry which is preliminary data.</text>
</comment>
<reference evidence="1 2" key="1">
    <citation type="submission" date="2015-05" db="EMBL/GenBank/DDBJ databases">
        <title>Genome sequence of Mycobacterium heraklionense Davo strain.</title>
        <authorList>
            <person name="Greninger A.L."/>
            <person name="Cunningham G."/>
            <person name="Miller S."/>
        </authorList>
    </citation>
    <scope>NUCLEOTIDE SEQUENCE [LARGE SCALE GENOMIC DNA]</scope>
    <source>
        <strain evidence="1 2">Davo</strain>
    </source>
</reference>
<name>A0ABR5FA44_9MYCO</name>
<evidence type="ECO:0000313" key="2">
    <source>
        <dbReference type="Proteomes" id="UP000036464"/>
    </source>
</evidence>
<dbReference type="EMBL" id="LDPO01000027">
    <property type="protein sequence ID" value="KLO25917.1"/>
    <property type="molecule type" value="Genomic_DNA"/>
</dbReference>